<dbReference type="STRING" id="4081.A0A3Q7FZU9"/>
<sequence length="113" mass="13035">MVHTETLGTLGYIAPEYGLEGVLSISGDLWHHDDEVLTKRRPTEDEIFNENLGLRQWIRRAFPGTIMEVVDVNLFHEEESVNFKIQIMVQMDEVGGLRWNNVEMQSGIQTNTF</sequence>
<organism evidence="1">
    <name type="scientific">Solanum lycopersicum</name>
    <name type="common">Tomato</name>
    <name type="synonym">Lycopersicon esculentum</name>
    <dbReference type="NCBI Taxonomy" id="4081"/>
    <lineage>
        <taxon>Eukaryota</taxon>
        <taxon>Viridiplantae</taxon>
        <taxon>Streptophyta</taxon>
        <taxon>Embryophyta</taxon>
        <taxon>Tracheophyta</taxon>
        <taxon>Spermatophyta</taxon>
        <taxon>Magnoliopsida</taxon>
        <taxon>eudicotyledons</taxon>
        <taxon>Gunneridae</taxon>
        <taxon>Pentapetalae</taxon>
        <taxon>asterids</taxon>
        <taxon>lamiids</taxon>
        <taxon>Solanales</taxon>
        <taxon>Solanaceae</taxon>
        <taxon>Solanoideae</taxon>
        <taxon>Solaneae</taxon>
        <taxon>Solanum</taxon>
        <taxon>Solanum subgen. Lycopersicon</taxon>
    </lineage>
</organism>
<proteinExistence type="predicted"/>
<evidence type="ECO:0000313" key="1">
    <source>
        <dbReference type="EnsemblPlants" id="Solyc04g012105.1.1"/>
    </source>
</evidence>
<dbReference type="PANTHER" id="PTHR48055">
    <property type="entry name" value="LEUCINE-RICH REPEAT RECEPTOR PROTEIN KINASE EMS1"/>
    <property type="match status" value="1"/>
</dbReference>
<keyword evidence="2" id="KW-1185">Reference proteome</keyword>
<protein>
    <recommendedName>
        <fullName evidence="3">Protein kinase domain-containing protein</fullName>
    </recommendedName>
</protein>
<dbReference type="Proteomes" id="UP000004994">
    <property type="component" value="Chromosome 4"/>
</dbReference>
<dbReference type="PANTHER" id="PTHR48055:SF52">
    <property type="entry name" value="PROTEIN KINASE DOMAIN-CONTAINING PROTEIN"/>
    <property type="match status" value="1"/>
</dbReference>
<accession>A0A3Q7FZU9</accession>
<dbReference type="Gene3D" id="1.10.510.10">
    <property type="entry name" value="Transferase(Phosphotransferase) domain 1"/>
    <property type="match status" value="1"/>
</dbReference>
<dbReference type="Gramene" id="Solyc04g012105.1.1">
    <property type="protein sequence ID" value="Solyc04g012105.1.1"/>
    <property type="gene ID" value="Solyc04g012105.1"/>
</dbReference>
<reference evidence="1" key="1">
    <citation type="journal article" date="2012" name="Nature">
        <title>The tomato genome sequence provides insights into fleshy fruit evolution.</title>
        <authorList>
            <consortium name="Tomato Genome Consortium"/>
        </authorList>
    </citation>
    <scope>NUCLEOTIDE SEQUENCE [LARGE SCALE GENOMIC DNA]</scope>
    <source>
        <strain evidence="1">cv. Heinz 1706</strain>
    </source>
</reference>
<dbReference type="InterPro" id="IPR051564">
    <property type="entry name" value="LRR_receptor-like_kinase"/>
</dbReference>
<evidence type="ECO:0000313" key="2">
    <source>
        <dbReference type="Proteomes" id="UP000004994"/>
    </source>
</evidence>
<name>A0A3Q7FZU9_SOLLC</name>
<dbReference type="EnsemblPlants" id="Solyc04g012105.1.1">
    <property type="protein sequence ID" value="Solyc04g012105.1.1"/>
    <property type="gene ID" value="Solyc04g012105.1"/>
</dbReference>
<reference evidence="1" key="2">
    <citation type="submission" date="2019-01" db="UniProtKB">
        <authorList>
            <consortium name="EnsemblPlants"/>
        </authorList>
    </citation>
    <scope>IDENTIFICATION</scope>
    <source>
        <strain evidence="1">cv. Heinz 1706</strain>
    </source>
</reference>
<evidence type="ECO:0008006" key="3">
    <source>
        <dbReference type="Google" id="ProtNLM"/>
    </source>
</evidence>
<dbReference type="AlphaFoldDB" id="A0A3Q7FZU9"/>
<dbReference type="InParanoid" id="A0A3Q7FZU9"/>